<name>A0ABS9H2A1_9BACL</name>
<dbReference type="EMBL" id="JAKIJS010000001">
    <property type="protein sequence ID" value="MCF6139078.1"/>
    <property type="molecule type" value="Genomic_DNA"/>
</dbReference>
<dbReference type="Proteomes" id="UP001649381">
    <property type="component" value="Unassembled WGS sequence"/>
</dbReference>
<sequence length="397" mass="45786">MVRVNTNLRVATSFNPTKKSHSMEIYDMCKKIMNDKITLPLYQRDVSWTLKKCKDLFNYQLFGKAPVAPISINEINNGIPIPQISFIDRELVPNERIANAHLSIVDGQQRLTTNFKAFTNHPDFSNLVLDVSRAKFRIIESAPSNSQIPVGILLNEDDSLIEEYLSERDLIPSLYTVLVKVRSKIHSYSYTINIAEDLTEKEQIEWFEILNNAGSRVTTIQMAFSKLKVHNLDIYKEYTRPFKEILKSYGVDELFSPFTTNVSYPIAALNAPYEVVVKNRHHNNNHAPIPSDTKEDILVKLDIPVLKNIISRSLNSLELTMRFLDDNSLLDRVNRVDYILYLSGFFAYSDFEGIEDIPENIMQELVQWVDEVNFKNQTNTARRKIFTDLLNQITVLT</sequence>
<reference evidence="2 3" key="1">
    <citation type="submission" date="2022-01" db="EMBL/GenBank/DDBJ databases">
        <title>Alkalihalobacillus sp. EGI L200015, a novel bacterium isolated from a salt lake sediment.</title>
        <authorList>
            <person name="Gao L."/>
            <person name="Fang B.-Z."/>
            <person name="Li W.-J."/>
        </authorList>
    </citation>
    <scope>NUCLEOTIDE SEQUENCE [LARGE SCALE GENOMIC DNA]</scope>
    <source>
        <strain evidence="2 3">KCTC 12718</strain>
    </source>
</reference>
<accession>A0ABS9H2A1</accession>
<dbReference type="RefSeq" id="WP_236337701.1">
    <property type="nucleotide sequence ID" value="NZ_JAKIJS010000001.1"/>
</dbReference>
<evidence type="ECO:0000259" key="1">
    <source>
        <dbReference type="Pfam" id="PF03235"/>
    </source>
</evidence>
<dbReference type="InterPro" id="IPR004919">
    <property type="entry name" value="GmrSD_N"/>
</dbReference>
<gene>
    <name evidence="2" type="ORF">L2716_15165</name>
</gene>
<proteinExistence type="predicted"/>
<organism evidence="2 3">
    <name type="scientific">Pseudalkalibacillus berkeleyi</name>
    <dbReference type="NCBI Taxonomy" id="1069813"/>
    <lineage>
        <taxon>Bacteria</taxon>
        <taxon>Bacillati</taxon>
        <taxon>Bacillota</taxon>
        <taxon>Bacilli</taxon>
        <taxon>Bacillales</taxon>
        <taxon>Fictibacillaceae</taxon>
        <taxon>Pseudalkalibacillus</taxon>
    </lineage>
</organism>
<evidence type="ECO:0000313" key="2">
    <source>
        <dbReference type="EMBL" id="MCF6139078.1"/>
    </source>
</evidence>
<keyword evidence="3" id="KW-1185">Reference proteome</keyword>
<comment type="caution">
    <text evidence="2">The sequence shown here is derived from an EMBL/GenBank/DDBJ whole genome shotgun (WGS) entry which is preliminary data.</text>
</comment>
<dbReference type="Pfam" id="PF03235">
    <property type="entry name" value="GmrSD_N"/>
    <property type="match status" value="1"/>
</dbReference>
<evidence type="ECO:0000313" key="3">
    <source>
        <dbReference type="Proteomes" id="UP001649381"/>
    </source>
</evidence>
<protein>
    <submittedName>
        <fullName evidence="2">DUF262 domain-containing protein</fullName>
    </submittedName>
</protein>
<feature type="domain" description="GmrSD restriction endonucleases N-terminal" evidence="1">
    <location>
        <begin position="30"/>
        <end position="221"/>
    </location>
</feature>